<dbReference type="GO" id="GO:0005886">
    <property type="term" value="C:plasma membrane"/>
    <property type="evidence" value="ECO:0007669"/>
    <property type="project" value="TreeGrafter"/>
</dbReference>
<reference evidence="15" key="1">
    <citation type="submission" date="2025-08" db="UniProtKB">
        <authorList>
            <consortium name="Ensembl"/>
        </authorList>
    </citation>
    <scope>IDENTIFICATION</scope>
</reference>
<evidence type="ECO:0000256" key="2">
    <source>
        <dbReference type="ARBA" id="ARBA00022692"/>
    </source>
</evidence>
<keyword evidence="10" id="KW-0393">Immunoglobulin domain</keyword>
<evidence type="ECO:0000256" key="6">
    <source>
        <dbReference type="ARBA" id="ARBA00022989"/>
    </source>
</evidence>
<dbReference type="PANTHER" id="PTHR12035:SF138">
    <property type="entry name" value="SIALIC ACID-BINDING IG-LIKE LECTIN 9"/>
    <property type="match status" value="1"/>
</dbReference>
<dbReference type="InterPro" id="IPR003599">
    <property type="entry name" value="Ig_sub"/>
</dbReference>
<evidence type="ECO:0000256" key="13">
    <source>
        <dbReference type="SAM" id="SignalP"/>
    </source>
</evidence>
<evidence type="ECO:0000256" key="8">
    <source>
        <dbReference type="ARBA" id="ARBA00023157"/>
    </source>
</evidence>
<evidence type="ECO:0000313" key="16">
    <source>
        <dbReference type="Proteomes" id="UP000694385"/>
    </source>
</evidence>
<dbReference type="OMA" id="CFQNLTC"/>
<organism evidence="15 16">
    <name type="scientific">Jaculus jaculus</name>
    <name type="common">Lesser Egyptian jerboa</name>
    <dbReference type="NCBI Taxonomy" id="51337"/>
    <lineage>
        <taxon>Eukaryota</taxon>
        <taxon>Metazoa</taxon>
        <taxon>Chordata</taxon>
        <taxon>Craniata</taxon>
        <taxon>Vertebrata</taxon>
        <taxon>Euteleostomi</taxon>
        <taxon>Mammalia</taxon>
        <taxon>Eutheria</taxon>
        <taxon>Euarchontoglires</taxon>
        <taxon>Glires</taxon>
        <taxon>Rodentia</taxon>
        <taxon>Myomorpha</taxon>
        <taxon>Dipodoidea</taxon>
        <taxon>Dipodidae</taxon>
        <taxon>Dipodinae</taxon>
        <taxon>Jaculus</taxon>
    </lineage>
</organism>
<feature type="domain" description="Ig-like" evidence="14">
    <location>
        <begin position="149"/>
        <end position="230"/>
    </location>
</feature>
<dbReference type="GO" id="GO:0050728">
    <property type="term" value="P:negative regulation of inflammatory response"/>
    <property type="evidence" value="ECO:0007669"/>
    <property type="project" value="UniProtKB-ARBA"/>
</dbReference>
<keyword evidence="5" id="KW-0130">Cell adhesion</keyword>
<evidence type="ECO:0000256" key="7">
    <source>
        <dbReference type="ARBA" id="ARBA00023136"/>
    </source>
</evidence>
<dbReference type="PANTHER" id="PTHR12035">
    <property type="entry name" value="SIALIC ACID BINDING IMMUNOGLOBULIN-LIKE LECTIN"/>
    <property type="match status" value="1"/>
</dbReference>
<evidence type="ECO:0000256" key="4">
    <source>
        <dbReference type="ARBA" id="ARBA00022734"/>
    </source>
</evidence>
<dbReference type="Proteomes" id="UP000694385">
    <property type="component" value="Unassembled WGS sequence"/>
</dbReference>
<evidence type="ECO:0000259" key="14">
    <source>
        <dbReference type="PROSITE" id="PS50835"/>
    </source>
</evidence>
<sequence>MLPLLLLLLLWGPERVDGVWNYPEGYVLNVPSQVTVQEGLCVRVPCNFSYPRYYWTDSHPAYGFWFLEGYNTNNDSPVATNKPEKPIQKAALGRFSLVGDPKDNNCTLEIRDARKKDRKSYFFRLERGDTKWNYQKHLRVNVQALTHNPHIDVPETLEAGQPSNLTCSAPWACKSGPPPILSWTMGSVTTLGPSNTRSLVLILMPRPQDHGTNLTCIVTLRGPNVTRSLTTYLNVSYAPQNLTVTTWEGVGGASTFLENGSFLLIPEGQSLSLLCAADSNPPARLSWFWGNLSGGPLHTSNPGLLELSPLHLKVGGEFTCQAQNTVGSQQHSLSLGASPSAGNAALSGVMWGVFVGAGTTALVFSFFSLVTGGREDPWWGRTNQAPHPELRAGRTWNPLVESQTDERTTW</sequence>
<dbReference type="PROSITE" id="PS50835">
    <property type="entry name" value="IG_LIKE"/>
    <property type="match status" value="2"/>
</dbReference>
<keyword evidence="3 13" id="KW-0732">Signal</keyword>
<keyword evidence="2 12" id="KW-0812">Transmembrane</keyword>
<dbReference type="Pfam" id="PF13927">
    <property type="entry name" value="Ig_3"/>
    <property type="match status" value="1"/>
</dbReference>
<dbReference type="InterPro" id="IPR013106">
    <property type="entry name" value="Ig_V-set"/>
</dbReference>
<evidence type="ECO:0000313" key="15">
    <source>
        <dbReference type="Ensembl" id="ENSJJAP00000007487.1"/>
    </source>
</evidence>
<accession>A0A8C5KDM2</accession>
<evidence type="ECO:0000256" key="11">
    <source>
        <dbReference type="ARBA" id="ARBA00038361"/>
    </source>
</evidence>
<keyword evidence="8" id="KW-1015">Disulfide bond</keyword>
<dbReference type="SUPFAM" id="SSF48726">
    <property type="entry name" value="Immunoglobulin"/>
    <property type="match status" value="3"/>
</dbReference>
<evidence type="ECO:0000256" key="3">
    <source>
        <dbReference type="ARBA" id="ARBA00022729"/>
    </source>
</evidence>
<feature type="domain" description="Ig-like" evidence="14">
    <location>
        <begin position="239"/>
        <end position="334"/>
    </location>
</feature>
<dbReference type="InterPro" id="IPR007110">
    <property type="entry name" value="Ig-like_dom"/>
</dbReference>
<dbReference type="InterPro" id="IPR051036">
    <property type="entry name" value="SIGLEC"/>
</dbReference>
<evidence type="ECO:0000256" key="9">
    <source>
        <dbReference type="ARBA" id="ARBA00023180"/>
    </source>
</evidence>
<dbReference type="GO" id="GO:0030246">
    <property type="term" value="F:carbohydrate binding"/>
    <property type="evidence" value="ECO:0007669"/>
    <property type="project" value="UniProtKB-KW"/>
</dbReference>
<evidence type="ECO:0000256" key="5">
    <source>
        <dbReference type="ARBA" id="ARBA00022889"/>
    </source>
</evidence>
<proteinExistence type="inferred from homology"/>
<dbReference type="SMART" id="SM00409">
    <property type="entry name" value="IG"/>
    <property type="match status" value="3"/>
</dbReference>
<dbReference type="InterPro" id="IPR036179">
    <property type="entry name" value="Ig-like_dom_sf"/>
</dbReference>
<keyword evidence="6 12" id="KW-1133">Transmembrane helix</keyword>
<dbReference type="AlphaFoldDB" id="A0A8C5KDM2"/>
<dbReference type="Ensembl" id="ENSJJAT00000013901.1">
    <property type="protein sequence ID" value="ENSJJAP00000007487.1"/>
    <property type="gene ID" value="ENSJJAG00000011882.1"/>
</dbReference>
<protein>
    <recommendedName>
        <fullName evidence="14">Ig-like domain-containing protein</fullName>
    </recommendedName>
</protein>
<keyword evidence="9" id="KW-0325">Glycoprotein</keyword>
<keyword evidence="4" id="KW-0430">Lectin</keyword>
<feature type="chain" id="PRO_5034259148" description="Ig-like domain-containing protein" evidence="13">
    <location>
        <begin position="19"/>
        <end position="410"/>
    </location>
</feature>
<evidence type="ECO:0000256" key="10">
    <source>
        <dbReference type="ARBA" id="ARBA00023319"/>
    </source>
</evidence>
<evidence type="ECO:0000256" key="12">
    <source>
        <dbReference type="SAM" id="Phobius"/>
    </source>
</evidence>
<dbReference type="Pfam" id="PF07686">
    <property type="entry name" value="V-set"/>
    <property type="match status" value="1"/>
</dbReference>
<name>A0A8C5KDM2_JACJA</name>
<feature type="transmembrane region" description="Helical" evidence="12">
    <location>
        <begin position="349"/>
        <end position="371"/>
    </location>
</feature>
<feature type="signal peptide" evidence="13">
    <location>
        <begin position="1"/>
        <end position="18"/>
    </location>
</feature>
<keyword evidence="16" id="KW-1185">Reference proteome</keyword>
<dbReference type="FunFam" id="2.60.40.10:FF:000829">
    <property type="entry name" value="Sialic acid-binding Ig-like lectin 8"/>
    <property type="match status" value="1"/>
</dbReference>
<comment type="similarity">
    <text evidence="11">Belongs to the immunoglobulin superfamily. SIGLEC (sialic acid binding Ig-like lectin) family.</text>
</comment>
<keyword evidence="7 12" id="KW-0472">Membrane</keyword>
<dbReference type="Gene3D" id="2.60.40.10">
    <property type="entry name" value="Immunoglobulins"/>
    <property type="match status" value="3"/>
</dbReference>
<dbReference type="InterPro" id="IPR013783">
    <property type="entry name" value="Ig-like_fold"/>
</dbReference>
<comment type="subcellular location">
    <subcellularLocation>
        <location evidence="1">Membrane</location>
        <topology evidence="1">Single-pass type I membrane protein</topology>
    </subcellularLocation>
</comment>
<dbReference type="SMART" id="SM00408">
    <property type="entry name" value="IGc2"/>
    <property type="match status" value="1"/>
</dbReference>
<dbReference type="GO" id="GO:0007155">
    <property type="term" value="P:cell adhesion"/>
    <property type="evidence" value="ECO:0007669"/>
    <property type="project" value="UniProtKB-KW"/>
</dbReference>
<evidence type="ECO:0000256" key="1">
    <source>
        <dbReference type="ARBA" id="ARBA00004479"/>
    </source>
</evidence>
<reference evidence="15" key="2">
    <citation type="submission" date="2025-09" db="UniProtKB">
        <authorList>
            <consortium name="Ensembl"/>
        </authorList>
    </citation>
    <scope>IDENTIFICATION</scope>
</reference>
<dbReference type="GO" id="GO:0033691">
    <property type="term" value="F:sialic acid binding"/>
    <property type="evidence" value="ECO:0007669"/>
    <property type="project" value="TreeGrafter"/>
</dbReference>
<dbReference type="GeneTree" id="ENSGT01150000286907"/>
<dbReference type="InterPro" id="IPR003598">
    <property type="entry name" value="Ig_sub2"/>
</dbReference>